<feature type="compositionally biased region" description="Low complexity" evidence="1">
    <location>
        <begin position="28"/>
        <end position="38"/>
    </location>
</feature>
<dbReference type="AlphaFoldDB" id="A0A3N4HE97"/>
<evidence type="ECO:0000313" key="3">
    <source>
        <dbReference type="Proteomes" id="UP000275078"/>
    </source>
</evidence>
<feature type="region of interest" description="Disordered" evidence="1">
    <location>
        <begin position="1"/>
        <end position="153"/>
    </location>
</feature>
<organism evidence="2 3">
    <name type="scientific">Ascobolus immersus RN42</name>
    <dbReference type="NCBI Taxonomy" id="1160509"/>
    <lineage>
        <taxon>Eukaryota</taxon>
        <taxon>Fungi</taxon>
        <taxon>Dikarya</taxon>
        <taxon>Ascomycota</taxon>
        <taxon>Pezizomycotina</taxon>
        <taxon>Pezizomycetes</taxon>
        <taxon>Pezizales</taxon>
        <taxon>Ascobolaceae</taxon>
        <taxon>Ascobolus</taxon>
    </lineage>
</organism>
<accession>A0A3N4HE97</accession>
<keyword evidence="3" id="KW-1185">Reference proteome</keyword>
<protein>
    <submittedName>
        <fullName evidence="2">Uncharacterized protein</fullName>
    </submittedName>
</protein>
<reference evidence="2 3" key="1">
    <citation type="journal article" date="2018" name="Nat. Ecol. Evol.">
        <title>Pezizomycetes genomes reveal the molecular basis of ectomycorrhizal truffle lifestyle.</title>
        <authorList>
            <person name="Murat C."/>
            <person name="Payen T."/>
            <person name="Noel B."/>
            <person name="Kuo A."/>
            <person name="Morin E."/>
            <person name="Chen J."/>
            <person name="Kohler A."/>
            <person name="Krizsan K."/>
            <person name="Balestrini R."/>
            <person name="Da Silva C."/>
            <person name="Montanini B."/>
            <person name="Hainaut M."/>
            <person name="Levati E."/>
            <person name="Barry K.W."/>
            <person name="Belfiori B."/>
            <person name="Cichocki N."/>
            <person name="Clum A."/>
            <person name="Dockter R.B."/>
            <person name="Fauchery L."/>
            <person name="Guy J."/>
            <person name="Iotti M."/>
            <person name="Le Tacon F."/>
            <person name="Lindquist E.A."/>
            <person name="Lipzen A."/>
            <person name="Malagnac F."/>
            <person name="Mello A."/>
            <person name="Molinier V."/>
            <person name="Miyauchi S."/>
            <person name="Poulain J."/>
            <person name="Riccioni C."/>
            <person name="Rubini A."/>
            <person name="Sitrit Y."/>
            <person name="Splivallo R."/>
            <person name="Traeger S."/>
            <person name="Wang M."/>
            <person name="Zifcakova L."/>
            <person name="Wipf D."/>
            <person name="Zambonelli A."/>
            <person name="Paolocci F."/>
            <person name="Nowrousian M."/>
            <person name="Ottonello S."/>
            <person name="Baldrian P."/>
            <person name="Spatafora J.W."/>
            <person name="Henrissat B."/>
            <person name="Nagy L.G."/>
            <person name="Aury J.M."/>
            <person name="Wincker P."/>
            <person name="Grigoriev I.V."/>
            <person name="Bonfante P."/>
            <person name="Martin F.M."/>
        </authorList>
    </citation>
    <scope>NUCLEOTIDE SEQUENCE [LARGE SCALE GENOMIC DNA]</scope>
    <source>
        <strain evidence="2 3">RN42</strain>
    </source>
</reference>
<gene>
    <name evidence="2" type="ORF">BJ508DRAFT_314649</name>
</gene>
<evidence type="ECO:0000256" key="1">
    <source>
        <dbReference type="SAM" id="MobiDB-lite"/>
    </source>
</evidence>
<evidence type="ECO:0000313" key="2">
    <source>
        <dbReference type="EMBL" id="RPA72553.1"/>
    </source>
</evidence>
<proteinExistence type="predicted"/>
<dbReference type="Proteomes" id="UP000275078">
    <property type="component" value="Unassembled WGS sequence"/>
</dbReference>
<sequence length="287" mass="31570">MSSDSEPAAMQHDLSSGLPKSTSPDHVSSLSPSPTSPLMEYIAPNPSHRPDTNYAQVLPTRPRSSSSSTKGSSALTQPTTSLLLSSEPPMQSSQRDRPTPAPNLDIPSFASDQDHHAKEPTSPYTSQNSTSALGLPLTAHNPPTHHHAEQPDRPTENLLVLSGHAVCFAELTKSHSVRRCSWYGEGTIGEAVLSWFREPTAVFEVYDGWYGRLLIVGREGVYDYDDLEIRLRLLGQGETIVSDGDWIEGFNPDNDYDGSEGDYGFDDDEEFPPDFDFSVFCVKRQDD</sequence>
<feature type="compositionally biased region" description="Polar residues" evidence="1">
    <location>
        <begin position="122"/>
        <end position="132"/>
    </location>
</feature>
<feature type="compositionally biased region" description="Low complexity" evidence="1">
    <location>
        <begin position="64"/>
        <end position="89"/>
    </location>
</feature>
<dbReference type="EMBL" id="ML119857">
    <property type="protein sequence ID" value="RPA72553.1"/>
    <property type="molecule type" value="Genomic_DNA"/>
</dbReference>
<name>A0A3N4HE97_ASCIM</name>